<evidence type="ECO:0000313" key="4">
    <source>
        <dbReference type="Proteomes" id="UP000266841"/>
    </source>
</evidence>
<protein>
    <recommendedName>
        <fullName evidence="2">Methyltransferase FkbM domain-containing protein</fullName>
    </recommendedName>
</protein>
<dbReference type="SUPFAM" id="SSF53335">
    <property type="entry name" value="S-adenosyl-L-methionine-dependent methyltransferases"/>
    <property type="match status" value="1"/>
</dbReference>
<gene>
    <name evidence="3" type="ORF">THAOC_03581</name>
</gene>
<dbReference type="Pfam" id="PF05050">
    <property type="entry name" value="Methyltransf_21"/>
    <property type="match status" value="1"/>
</dbReference>
<organism evidence="3 4">
    <name type="scientific">Thalassiosira oceanica</name>
    <name type="common">Marine diatom</name>
    <dbReference type="NCBI Taxonomy" id="159749"/>
    <lineage>
        <taxon>Eukaryota</taxon>
        <taxon>Sar</taxon>
        <taxon>Stramenopiles</taxon>
        <taxon>Ochrophyta</taxon>
        <taxon>Bacillariophyta</taxon>
        <taxon>Coscinodiscophyceae</taxon>
        <taxon>Thalassiosirophycidae</taxon>
        <taxon>Thalassiosirales</taxon>
        <taxon>Thalassiosiraceae</taxon>
        <taxon>Thalassiosira</taxon>
    </lineage>
</organism>
<dbReference type="PANTHER" id="PTHR34009:SF2">
    <property type="entry name" value="PROTEIN STAR"/>
    <property type="match status" value="1"/>
</dbReference>
<sequence>MVSKSTAKVPLFTFGVGILIGRNLCLLKSSTSSIGAPTIGSTAAHASPSQSHLPDIPESRQTTDLPVEVRCNYHAPANATCEGIFEYSPPNTNVTNAQEILRDEASKYRYGGDDRDLIFFPEGFSTPEECIQQWKDNQIKYKDNGMSSWKEDTIIYETFFSSDQRFKTNGFYMEIGAHNGVRESNSRFFDVCLNWKGLLVEANSRNYLRMAKLRPTAHHLCVAPSCKEPSVVSFPLHLFTQGRQNEEGNLLDIHCEPLSWSLEQLGIRHVDFWSLDVEGVERLVLETVDFDSVQIDVIMAESDNRLADKDTSAEEVRRFLKGKGYLLLDQSIAVYKSDVFLHQKACSKYKFPECHGQKSE</sequence>
<dbReference type="GO" id="GO:0005789">
    <property type="term" value="C:endoplasmic reticulum membrane"/>
    <property type="evidence" value="ECO:0007669"/>
    <property type="project" value="TreeGrafter"/>
</dbReference>
<dbReference type="GO" id="GO:0006888">
    <property type="term" value="P:endoplasmic reticulum to Golgi vesicle-mediated transport"/>
    <property type="evidence" value="ECO:0007669"/>
    <property type="project" value="TreeGrafter"/>
</dbReference>
<evidence type="ECO:0000259" key="2">
    <source>
        <dbReference type="Pfam" id="PF05050"/>
    </source>
</evidence>
<dbReference type="Proteomes" id="UP000266841">
    <property type="component" value="Unassembled WGS sequence"/>
</dbReference>
<accession>K0T7K9</accession>
<feature type="domain" description="Methyltransferase FkbM" evidence="2">
    <location>
        <begin position="174"/>
        <end position="326"/>
    </location>
</feature>
<evidence type="ECO:0000313" key="3">
    <source>
        <dbReference type="EMBL" id="EJK74728.1"/>
    </source>
</evidence>
<evidence type="ECO:0000256" key="1">
    <source>
        <dbReference type="SAM" id="MobiDB-lite"/>
    </source>
</evidence>
<reference evidence="3 4" key="1">
    <citation type="journal article" date="2012" name="Genome Biol.">
        <title>Genome and low-iron response of an oceanic diatom adapted to chronic iron limitation.</title>
        <authorList>
            <person name="Lommer M."/>
            <person name="Specht M."/>
            <person name="Roy A.S."/>
            <person name="Kraemer L."/>
            <person name="Andreson R."/>
            <person name="Gutowska M.A."/>
            <person name="Wolf J."/>
            <person name="Bergner S.V."/>
            <person name="Schilhabel M.B."/>
            <person name="Klostermeier U.C."/>
            <person name="Beiko R.G."/>
            <person name="Rosenstiel P."/>
            <person name="Hippler M."/>
            <person name="Laroche J."/>
        </authorList>
    </citation>
    <scope>NUCLEOTIDE SEQUENCE [LARGE SCALE GENOMIC DNA]</scope>
    <source>
        <strain evidence="3 4">CCMP1005</strain>
    </source>
</reference>
<name>K0T7K9_THAOC</name>
<dbReference type="OrthoDB" id="206159at2759"/>
<comment type="caution">
    <text evidence="3">The sequence shown here is derived from an EMBL/GenBank/DDBJ whole genome shotgun (WGS) entry which is preliminary data.</text>
</comment>
<dbReference type="InterPro" id="IPR053202">
    <property type="entry name" value="EGF_Rcpt_Signaling_Reg"/>
</dbReference>
<dbReference type="GO" id="GO:0005886">
    <property type="term" value="C:plasma membrane"/>
    <property type="evidence" value="ECO:0007669"/>
    <property type="project" value="TreeGrafter"/>
</dbReference>
<dbReference type="InterPro" id="IPR006342">
    <property type="entry name" value="FkbM_mtfrase"/>
</dbReference>
<dbReference type="EMBL" id="AGNL01003412">
    <property type="protein sequence ID" value="EJK74728.1"/>
    <property type="molecule type" value="Genomic_DNA"/>
</dbReference>
<dbReference type="AlphaFoldDB" id="K0T7K9"/>
<dbReference type="eggNOG" id="ENOG502S9MM">
    <property type="taxonomic scope" value="Eukaryota"/>
</dbReference>
<dbReference type="GO" id="GO:0031902">
    <property type="term" value="C:late endosome membrane"/>
    <property type="evidence" value="ECO:0007669"/>
    <property type="project" value="TreeGrafter"/>
</dbReference>
<dbReference type="GO" id="GO:0005794">
    <property type="term" value="C:Golgi apparatus"/>
    <property type="evidence" value="ECO:0007669"/>
    <property type="project" value="TreeGrafter"/>
</dbReference>
<dbReference type="PANTHER" id="PTHR34009">
    <property type="entry name" value="PROTEIN STAR"/>
    <property type="match status" value="1"/>
</dbReference>
<dbReference type="GO" id="GO:0016197">
    <property type="term" value="P:endosomal transport"/>
    <property type="evidence" value="ECO:0007669"/>
    <property type="project" value="TreeGrafter"/>
</dbReference>
<proteinExistence type="predicted"/>
<keyword evidence="4" id="KW-1185">Reference proteome</keyword>
<dbReference type="OMA" id="FTECEEH"/>
<feature type="region of interest" description="Disordered" evidence="1">
    <location>
        <begin position="39"/>
        <end position="60"/>
    </location>
</feature>
<dbReference type="InterPro" id="IPR029063">
    <property type="entry name" value="SAM-dependent_MTases_sf"/>
</dbReference>